<keyword evidence="3" id="KW-1185">Reference proteome</keyword>
<sequence length="334" mass="38922">MVSWEVLEETLRRYGFSDKFIHWIMVCVSTTMFIVKVNGEGHGYFAGKRGSRFHPMCKETKLTHLIFVDDLMIFCKGNTSSVNRVMEALDHFSKVFGLIANMEQCSIFVAGVEDDIKDQLLGRTCFTAGIFPIKYLGLPLSPKKWNKMDCQMLIGKIIHRINITCSKQLSYAGRLQIVNVVLFSIHSFWENVFILPQNVVNGVDMLCREYLWEKKEGHKKVALVAWDKNLKVAYLIWRAVAQPKHRFIGWLATLGRLLTKDMLIGMQLQVENINYNLCNEGKMESQDHLFVKCSWINALRQELNLWLRQTVQITGIKQMLEQIKRKHWKQFKKK</sequence>
<name>A0A1U7WLR4_NICSY</name>
<dbReference type="Proteomes" id="UP000189701">
    <property type="component" value="Unplaced"/>
</dbReference>
<dbReference type="PANTHER" id="PTHR33116:SF84">
    <property type="entry name" value="RNA-DIRECTED DNA POLYMERASE"/>
    <property type="match status" value="1"/>
</dbReference>
<organism evidence="3 4">
    <name type="scientific">Nicotiana sylvestris</name>
    <name type="common">Wood tobacco</name>
    <name type="synonym">South American tobacco</name>
    <dbReference type="NCBI Taxonomy" id="4096"/>
    <lineage>
        <taxon>Eukaryota</taxon>
        <taxon>Viridiplantae</taxon>
        <taxon>Streptophyta</taxon>
        <taxon>Embryophyta</taxon>
        <taxon>Tracheophyta</taxon>
        <taxon>Spermatophyta</taxon>
        <taxon>Magnoliopsida</taxon>
        <taxon>eudicotyledons</taxon>
        <taxon>Gunneridae</taxon>
        <taxon>Pentapetalae</taxon>
        <taxon>asterids</taxon>
        <taxon>lamiids</taxon>
        <taxon>Solanales</taxon>
        <taxon>Solanaceae</taxon>
        <taxon>Nicotianoideae</taxon>
        <taxon>Nicotianeae</taxon>
        <taxon>Nicotiana</taxon>
    </lineage>
</organism>
<evidence type="ECO:0000313" key="4">
    <source>
        <dbReference type="RefSeq" id="XP_009778226.1"/>
    </source>
</evidence>
<keyword evidence="1" id="KW-0472">Membrane</keyword>
<dbReference type="AlphaFoldDB" id="A0A1U7WLR4"/>
<dbReference type="RefSeq" id="XP_009778226.1">
    <property type="nucleotide sequence ID" value="XM_009779924.1"/>
</dbReference>
<reference evidence="4" key="2">
    <citation type="submission" date="2025-08" db="UniProtKB">
        <authorList>
            <consortium name="RefSeq"/>
        </authorList>
    </citation>
    <scope>IDENTIFICATION</scope>
    <source>
        <tissue evidence="4">Leaf</tissue>
    </source>
</reference>
<protein>
    <submittedName>
        <fullName evidence="4">Uncharacterized protein LOC104227644</fullName>
    </submittedName>
</protein>
<dbReference type="eggNOG" id="KOG1075">
    <property type="taxonomic scope" value="Eukaryota"/>
</dbReference>
<gene>
    <name evidence="4" type="primary">LOC104227644</name>
</gene>
<proteinExistence type="predicted"/>
<dbReference type="PANTHER" id="PTHR33116">
    <property type="entry name" value="REVERSE TRANSCRIPTASE ZINC-BINDING DOMAIN-CONTAINING PROTEIN-RELATED-RELATED"/>
    <property type="match status" value="1"/>
</dbReference>
<evidence type="ECO:0000256" key="1">
    <source>
        <dbReference type="SAM" id="Phobius"/>
    </source>
</evidence>
<feature type="domain" description="Reverse transcriptase zinc-binding" evidence="2">
    <location>
        <begin position="231"/>
        <end position="297"/>
    </location>
</feature>
<dbReference type="OrthoDB" id="1724700at2759"/>
<dbReference type="STRING" id="4096.A0A1U7WLR4"/>
<dbReference type="InterPro" id="IPR026960">
    <property type="entry name" value="RVT-Znf"/>
</dbReference>
<keyword evidence="1" id="KW-1133">Transmembrane helix</keyword>
<dbReference type="Pfam" id="PF13966">
    <property type="entry name" value="zf-RVT"/>
    <property type="match status" value="1"/>
</dbReference>
<reference evidence="3" key="1">
    <citation type="journal article" date="2013" name="Genome Biol.">
        <title>Reference genomes and transcriptomes of Nicotiana sylvestris and Nicotiana tomentosiformis.</title>
        <authorList>
            <person name="Sierro N."/>
            <person name="Battey J.N."/>
            <person name="Ouadi S."/>
            <person name="Bovet L."/>
            <person name="Goepfert S."/>
            <person name="Bakaher N."/>
            <person name="Peitsch M.C."/>
            <person name="Ivanov N.V."/>
        </authorList>
    </citation>
    <scope>NUCLEOTIDE SEQUENCE [LARGE SCALE GENOMIC DNA]</scope>
</reference>
<evidence type="ECO:0000259" key="2">
    <source>
        <dbReference type="Pfam" id="PF13966"/>
    </source>
</evidence>
<evidence type="ECO:0000313" key="3">
    <source>
        <dbReference type="Proteomes" id="UP000189701"/>
    </source>
</evidence>
<keyword evidence="1" id="KW-0812">Transmembrane</keyword>
<accession>A0A1U7WLR4</accession>
<feature type="transmembrane region" description="Helical" evidence="1">
    <location>
        <begin position="20"/>
        <end position="39"/>
    </location>
</feature>